<keyword evidence="1" id="KW-1133">Transmembrane helix</keyword>
<dbReference type="Proteomes" id="UP000254978">
    <property type="component" value="Unassembled WGS sequence"/>
</dbReference>
<evidence type="ECO:0000313" key="2">
    <source>
        <dbReference type="EMBL" id="STZ57017.1"/>
    </source>
</evidence>
<gene>
    <name evidence="2" type="ORF">NCTC10821_00514</name>
</gene>
<accession>A0A378TA55</accession>
<feature type="transmembrane region" description="Helical" evidence="1">
    <location>
        <begin position="140"/>
        <end position="162"/>
    </location>
</feature>
<evidence type="ECO:0000256" key="1">
    <source>
        <dbReference type="SAM" id="Phobius"/>
    </source>
</evidence>
<organism evidence="2 3">
    <name type="scientific">Mycolicibacterium tokaiense</name>
    <dbReference type="NCBI Taxonomy" id="39695"/>
    <lineage>
        <taxon>Bacteria</taxon>
        <taxon>Bacillati</taxon>
        <taxon>Actinomycetota</taxon>
        <taxon>Actinomycetes</taxon>
        <taxon>Mycobacteriales</taxon>
        <taxon>Mycobacteriaceae</taxon>
        <taxon>Mycolicibacterium</taxon>
    </lineage>
</organism>
<dbReference type="EMBL" id="UGQT01000001">
    <property type="protein sequence ID" value="STZ57017.1"/>
    <property type="molecule type" value="Genomic_DNA"/>
</dbReference>
<sequence>MPPGALVYQALVRDALAAEYERRKGLENRGAVLLTSSGTMVTIIFGLTVFITGKDFVFVNRSAVELVCQSLIPFVLSAVLAIFVQAFLPKYEVIKSEDLVKLVRDDKYWTSSAEDATRESVDLQVKTTCSLRKGNGFKAFCVLTSFGLQLVAIAMVSGAVAMELMCRLQVQ</sequence>
<dbReference type="AlphaFoldDB" id="A0A378TA55"/>
<feature type="transmembrane region" description="Helical" evidence="1">
    <location>
        <begin position="31"/>
        <end position="51"/>
    </location>
</feature>
<proteinExistence type="predicted"/>
<evidence type="ECO:0000313" key="3">
    <source>
        <dbReference type="Proteomes" id="UP000254978"/>
    </source>
</evidence>
<protein>
    <submittedName>
        <fullName evidence="2">Uncharacterized protein</fullName>
    </submittedName>
</protein>
<feature type="transmembrane region" description="Helical" evidence="1">
    <location>
        <begin position="71"/>
        <end position="88"/>
    </location>
</feature>
<keyword evidence="1" id="KW-0812">Transmembrane</keyword>
<dbReference type="OrthoDB" id="4638810at2"/>
<keyword evidence="3" id="KW-1185">Reference proteome</keyword>
<keyword evidence="1" id="KW-0472">Membrane</keyword>
<reference evidence="2 3" key="1">
    <citation type="submission" date="2018-06" db="EMBL/GenBank/DDBJ databases">
        <authorList>
            <consortium name="Pathogen Informatics"/>
            <person name="Doyle S."/>
        </authorList>
    </citation>
    <scope>NUCLEOTIDE SEQUENCE [LARGE SCALE GENOMIC DNA]</scope>
    <source>
        <strain evidence="2 3">NCTC10821</strain>
    </source>
</reference>
<dbReference type="RefSeq" id="WP_115277405.1">
    <property type="nucleotide sequence ID" value="NZ_AP022600.1"/>
</dbReference>
<name>A0A378TA55_9MYCO</name>